<feature type="transmembrane region" description="Helical" evidence="1">
    <location>
        <begin position="33"/>
        <end position="53"/>
    </location>
</feature>
<keyword evidence="1" id="KW-0812">Transmembrane</keyword>
<evidence type="ECO:0000313" key="2">
    <source>
        <dbReference type="EMBL" id="MEV5244324.1"/>
    </source>
</evidence>
<keyword evidence="3" id="KW-1185">Reference proteome</keyword>
<sequence length="54" mass="5914">MSSKSRFWSEPTARPALELHVGGLHLTVDRVPYWFVIGAALVVASSCGVTITWL</sequence>
<name>A0ABV3J833_9ACTN</name>
<dbReference type="RefSeq" id="WP_364018264.1">
    <property type="nucleotide sequence ID" value="NZ_JBFATD010000001.1"/>
</dbReference>
<organism evidence="2 3">
    <name type="scientific">Streptomyces werraensis</name>
    <dbReference type="NCBI Taxonomy" id="68284"/>
    <lineage>
        <taxon>Bacteria</taxon>
        <taxon>Bacillati</taxon>
        <taxon>Actinomycetota</taxon>
        <taxon>Actinomycetes</taxon>
        <taxon>Kitasatosporales</taxon>
        <taxon>Streptomycetaceae</taxon>
        <taxon>Streptomyces</taxon>
    </lineage>
</organism>
<dbReference type="EMBL" id="JBFATE010000001">
    <property type="protein sequence ID" value="MEV5244324.1"/>
    <property type="molecule type" value="Genomic_DNA"/>
</dbReference>
<reference evidence="2 3" key="1">
    <citation type="submission" date="2024-06" db="EMBL/GenBank/DDBJ databases">
        <title>The Natural Products Discovery Center: Release of the First 8490 Sequenced Strains for Exploring Actinobacteria Biosynthetic Diversity.</title>
        <authorList>
            <person name="Kalkreuter E."/>
            <person name="Kautsar S.A."/>
            <person name="Yang D."/>
            <person name="Bader C.D."/>
            <person name="Teijaro C.N."/>
            <person name="Fluegel L."/>
            <person name="Davis C.M."/>
            <person name="Simpson J.R."/>
            <person name="Lauterbach L."/>
            <person name="Steele A.D."/>
            <person name="Gui C."/>
            <person name="Meng S."/>
            <person name="Li G."/>
            <person name="Viehrig K."/>
            <person name="Ye F."/>
            <person name="Su P."/>
            <person name="Kiefer A.F."/>
            <person name="Nichols A."/>
            <person name="Cepeda A.J."/>
            <person name="Yan W."/>
            <person name="Fan B."/>
            <person name="Jiang Y."/>
            <person name="Adhikari A."/>
            <person name="Zheng C.-J."/>
            <person name="Schuster L."/>
            <person name="Cowan T.M."/>
            <person name="Smanski M.J."/>
            <person name="Chevrette M.G."/>
            <person name="De Carvalho L.P.S."/>
            <person name="Shen B."/>
        </authorList>
    </citation>
    <scope>NUCLEOTIDE SEQUENCE [LARGE SCALE GENOMIC DNA]</scope>
    <source>
        <strain evidence="2 3">NPDC052768</strain>
    </source>
</reference>
<proteinExistence type="predicted"/>
<keyword evidence="1" id="KW-0472">Membrane</keyword>
<protein>
    <submittedName>
        <fullName evidence="2">Uncharacterized protein</fullName>
    </submittedName>
</protein>
<gene>
    <name evidence="2" type="ORF">AB0K95_03440</name>
</gene>
<evidence type="ECO:0000256" key="1">
    <source>
        <dbReference type="SAM" id="Phobius"/>
    </source>
</evidence>
<evidence type="ECO:0000313" key="3">
    <source>
        <dbReference type="Proteomes" id="UP001552527"/>
    </source>
</evidence>
<keyword evidence="1" id="KW-1133">Transmembrane helix</keyword>
<comment type="caution">
    <text evidence="2">The sequence shown here is derived from an EMBL/GenBank/DDBJ whole genome shotgun (WGS) entry which is preliminary data.</text>
</comment>
<accession>A0ABV3J833</accession>
<dbReference type="Proteomes" id="UP001552527">
    <property type="component" value="Unassembled WGS sequence"/>
</dbReference>